<proteinExistence type="predicted"/>
<dbReference type="Pfam" id="PF05050">
    <property type="entry name" value="Methyltransf_21"/>
    <property type="match status" value="1"/>
</dbReference>
<dbReference type="Proteomes" id="UP000264589">
    <property type="component" value="Unassembled WGS sequence"/>
</dbReference>
<dbReference type="RefSeq" id="WP_116390986.1">
    <property type="nucleotide sequence ID" value="NZ_QUQO01000001.1"/>
</dbReference>
<dbReference type="GO" id="GO:0008171">
    <property type="term" value="F:O-methyltransferase activity"/>
    <property type="evidence" value="ECO:0007669"/>
    <property type="project" value="TreeGrafter"/>
</dbReference>
<evidence type="ECO:0000313" key="2">
    <source>
        <dbReference type="EMBL" id="RFB04356.1"/>
    </source>
</evidence>
<dbReference type="NCBIfam" id="TIGR01444">
    <property type="entry name" value="fkbM_fam"/>
    <property type="match status" value="1"/>
</dbReference>
<evidence type="ECO:0000313" key="3">
    <source>
        <dbReference type="Proteomes" id="UP000264589"/>
    </source>
</evidence>
<dbReference type="Gene3D" id="3.40.50.150">
    <property type="entry name" value="Vaccinia Virus protein VP39"/>
    <property type="match status" value="1"/>
</dbReference>
<feature type="domain" description="Methyltransferase FkbM" evidence="1">
    <location>
        <begin position="46"/>
        <end position="174"/>
    </location>
</feature>
<dbReference type="InterPro" id="IPR029063">
    <property type="entry name" value="SAM-dependent_MTases_sf"/>
</dbReference>
<dbReference type="InterPro" id="IPR006342">
    <property type="entry name" value="FkbM_mtfrase"/>
</dbReference>
<dbReference type="PANTHER" id="PTHR36973">
    <property type="entry name" value="SLL1456 PROTEIN-RELATED"/>
    <property type="match status" value="1"/>
</dbReference>
<evidence type="ECO:0000259" key="1">
    <source>
        <dbReference type="Pfam" id="PF05050"/>
    </source>
</evidence>
<reference evidence="2 3" key="1">
    <citation type="submission" date="2018-08" db="EMBL/GenBank/DDBJ databases">
        <title>Parvularcula sp. SM1705, isolated from surface water of the South Sea China.</title>
        <authorList>
            <person name="Sun L."/>
        </authorList>
    </citation>
    <scope>NUCLEOTIDE SEQUENCE [LARGE SCALE GENOMIC DNA]</scope>
    <source>
        <strain evidence="2 3">SM1705</strain>
    </source>
</reference>
<dbReference type="InterPro" id="IPR053188">
    <property type="entry name" value="FkbM_Methyltransferase"/>
</dbReference>
<accession>A0A371RFZ4</accession>
<organism evidence="2 3">
    <name type="scientific">Parvularcula marina</name>
    <dbReference type="NCBI Taxonomy" id="2292771"/>
    <lineage>
        <taxon>Bacteria</taxon>
        <taxon>Pseudomonadati</taxon>
        <taxon>Pseudomonadota</taxon>
        <taxon>Alphaproteobacteria</taxon>
        <taxon>Parvularculales</taxon>
        <taxon>Parvularculaceae</taxon>
        <taxon>Parvularcula</taxon>
    </lineage>
</organism>
<keyword evidence="3" id="KW-1185">Reference proteome</keyword>
<keyword evidence="2" id="KW-0489">Methyltransferase</keyword>
<dbReference type="SUPFAM" id="SSF53335">
    <property type="entry name" value="S-adenosyl-L-methionine-dependent methyltransferases"/>
    <property type="match status" value="1"/>
</dbReference>
<name>A0A371RFZ4_9PROT</name>
<comment type="caution">
    <text evidence="2">The sequence shown here is derived from an EMBL/GenBank/DDBJ whole genome shotgun (WGS) entry which is preliminary data.</text>
</comment>
<dbReference type="InParanoid" id="A0A371RFZ4"/>
<dbReference type="AlphaFoldDB" id="A0A371RFZ4"/>
<keyword evidence="2" id="KW-0808">Transferase</keyword>
<protein>
    <submittedName>
        <fullName evidence="2">FkbM family methyltransferase</fullName>
    </submittedName>
</protein>
<dbReference type="PANTHER" id="PTHR36973:SF4">
    <property type="entry name" value="NODULATION PROTEIN"/>
    <property type="match status" value="1"/>
</dbReference>
<dbReference type="EMBL" id="QUQO01000001">
    <property type="protein sequence ID" value="RFB04356.1"/>
    <property type="molecule type" value="Genomic_DNA"/>
</dbReference>
<sequence>MTWRDLFQRQTLKRHPTKRDAFRVLKEKGVPVKSVIDVGVLHGTPDLMWGYPDVPHLLIEPVADFASIITSRYEAAGVPHQLILAAASDTKGELTLHLKKDEAADITHARETAPADASADAGTVKVTARPLDDMLADLTLPTPHLLKIDVDGAELQVLKGAEKALESCSIVCIETGVSNLFKRSVPLVSAGFGLFDIVDLCYYDDRLAQVDLIFIRKQLIADLGIELFKDGFDDTLWQSL</sequence>
<dbReference type="GO" id="GO:0032259">
    <property type="term" value="P:methylation"/>
    <property type="evidence" value="ECO:0007669"/>
    <property type="project" value="UniProtKB-KW"/>
</dbReference>
<dbReference type="OrthoDB" id="292760at2"/>
<gene>
    <name evidence="2" type="ORF">DX908_03095</name>
</gene>